<evidence type="ECO:0000313" key="2">
    <source>
        <dbReference type="EMBL" id="KAF9728746.1"/>
    </source>
</evidence>
<keyword evidence="3" id="KW-1185">Reference proteome</keyword>
<dbReference type="Proteomes" id="UP000756921">
    <property type="component" value="Unassembled WGS sequence"/>
</dbReference>
<feature type="region of interest" description="Disordered" evidence="1">
    <location>
        <begin position="177"/>
        <end position="198"/>
    </location>
</feature>
<organism evidence="2 3">
    <name type="scientific">Paraphaeosphaeria minitans</name>
    <dbReference type="NCBI Taxonomy" id="565426"/>
    <lineage>
        <taxon>Eukaryota</taxon>
        <taxon>Fungi</taxon>
        <taxon>Dikarya</taxon>
        <taxon>Ascomycota</taxon>
        <taxon>Pezizomycotina</taxon>
        <taxon>Dothideomycetes</taxon>
        <taxon>Pleosporomycetidae</taxon>
        <taxon>Pleosporales</taxon>
        <taxon>Massarineae</taxon>
        <taxon>Didymosphaeriaceae</taxon>
        <taxon>Paraphaeosphaeria</taxon>
    </lineage>
</organism>
<proteinExistence type="predicted"/>
<protein>
    <submittedName>
        <fullName evidence="2">Uncharacterized protein</fullName>
    </submittedName>
</protein>
<evidence type="ECO:0000256" key="1">
    <source>
        <dbReference type="SAM" id="MobiDB-lite"/>
    </source>
</evidence>
<dbReference type="EMBL" id="WJXW01000018">
    <property type="protein sequence ID" value="KAF9728746.1"/>
    <property type="molecule type" value="Genomic_DNA"/>
</dbReference>
<accession>A0A9P6G4Y8</accession>
<reference evidence="2" key="1">
    <citation type="journal article" date="2020" name="Mol. Plant Microbe Interact.">
        <title>Genome Sequence of the Biocontrol Agent Coniothyrium minitans strain Conio (IMI 134523).</title>
        <authorList>
            <person name="Patel D."/>
            <person name="Shittu T.A."/>
            <person name="Baroncelli R."/>
            <person name="Muthumeenakshi S."/>
            <person name="Osborne T.H."/>
            <person name="Janganan T.K."/>
            <person name="Sreenivasaprasad S."/>
        </authorList>
    </citation>
    <scope>NUCLEOTIDE SEQUENCE</scope>
    <source>
        <strain evidence="2">Conio</strain>
    </source>
</reference>
<dbReference type="AlphaFoldDB" id="A0A9P6G4Y8"/>
<dbReference type="OrthoDB" id="5272500at2759"/>
<comment type="caution">
    <text evidence="2">The sequence shown here is derived from an EMBL/GenBank/DDBJ whole genome shotgun (WGS) entry which is preliminary data.</text>
</comment>
<sequence length="334" mass="36029">MHTHAMEHMERLYESPFAIPPEGVQALLGSDGFVLLRRCLAGDAEYDVPVSYSRFQRPPPNILPSFCDFHAASDSQTRATWLLHRDLLHALVMPVVELQRRAEALASTALGTSKSEHLERAFAGDARGAFVWLQCFATGDEADWCRTRGCPACITTLTLSTESHIRLTIAASLVSTASSQQAPQDTPPPSPSPTLPALPHILPALRDALTHDPFWGPTYWPHLLSRATQLCDGIQALMAACAALEAASAAAVAPTRAAAAAAATKTAAVEGRGVGLRKSKMAQRQLRMRGEETAYMRRCAVQTWARAMLSSAVRGRMLGLGLEVGGRGRRLSCP</sequence>
<name>A0A9P6G4Y8_9PLEO</name>
<gene>
    <name evidence="2" type="ORF">PMIN01_13126</name>
</gene>
<evidence type="ECO:0000313" key="3">
    <source>
        <dbReference type="Proteomes" id="UP000756921"/>
    </source>
</evidence>
<feature type="compositionally biased region" description="Pro residues" evidence="1">
    <location>
        <begin position="185"/>
        <end position="196"/>
    </location>
</feature>